<accession>A0A2T0FHY9</accession>
<keyword evidence="3" id="KW-0677">Repeat</keyword>
<keyword evidence="2" id="KW-0479">Metal-binding</keyword>
<dbReference type="Proteomes" id="UP000238350">
    <property type="component" value="Unassembled WGS sequence"/>
</dbReference>
<organism evidence="10 11">
    <name type="scientific">Wickerhamiella sorbophila</name>
    <dbReference type="NCBI Taxonomy" id="45607"/>
    <lineage>
        <taxon>Eukaryota</taxon>
        <taxon>Fungi</taxon>
        <taxon>Dikarya</taxon>
        <taxon>Ascomycota</taxon>
        <taxon>Saccharomycotina</taxon>
        <taxon>Dipodascomycetes</taxon>
        <taxon>Dipodascales</taxon>
        <taxon>Trichomonascaceae</taxon>
        <taxon>Wickerhamiella</taxon>
    </lineage>
</organism>
<dbReference type="InterPro" id="IPR051059">
    <property type="entry name" value="VerF-like"/>
</dbReference>
<evidence type="ECO:0000256" key="8">
    <source>
        <dbReference type="SAM" id="MobiDB-lite"/>
    </source>
</evidence>
<feature type="region of interest" description="Disordered" evidence="8">
    <location>
        <begin position="80"/>
        <end position="175"/>
    </location>
</feature>
<dbReference type="OrthoDB" id="6077919at2759"/>
<dbReference type="PROSITE" id="PS50157">
    <property type="entry name" value="ZINC_FINGER_C2H2_2"/>
    <property type="match status" value="2"/>
</dbReference>
<keyword evidence="5" id="KW-0862">Zinc</keyword>
<feature type="region of interest" description="Disordered" evidence="8">
    <location>
        <begin position="290"/>
        <end position="324"/>
    </location>
</feature>
<keyword evidence="4 7" id="KW-0863">Zinc-finger</keyword>
<evidence type="ECO:0000256" key="6">
    <source>
        <dbReference type="ARBA" id="ARBA00023242"/>
    </source>
</evidence>
<dbReference type="GO" id="GO:0005634">
    <property type="term" value="C:nucleus"/>
    <property type="evidence" value="ECO:0007669"/>
    <property type="project" value="UniProtKB-SubCell"/>
</dbReference>
<dbReference type="Gene3D" id="3.30.160.60">
    <property type="entry name" value="Classic Zinc Finger"/>
    <property type="match status" value="2"/>
</dbReference>
<evidence type="ECO:0000256" key="7">
    <source>
        <dbReference type="PROSITE-ProRule" id="PRU00042"/>
    </source>
</evidence>
<dbReference type="GO" id="GO:0006351">
    <property type="term" value="P:DNA-templated transcription"/>
    <property type="evidence" value="ECO:0007669"/>
    <property type="project" value="InterPro"/>
</dbReference>
<dbReference type="SUPFAM" id="SSF57667">
    <property type="entry name" value="beta-beta-alpha zinc fingers"/>
    <property type="match status" value="1"/>
</dbReference>
<dbReference type="PANTHER" id="PTHR40626:SF13">
    <property type="entry name" value="RESPIRATION FACTOR 2-RELATED"/>
    <property type="match status" value="1"/>
</dbReference>
<keyword evidence="11" id="KW-1185">Reference proteome</keyword>
<evidence type="ECO:0000259" key="9">
    <source>
        <dbReference type="PROSITE" id="PS50157"/>
    </source>
</evidence>
<sequence length="1058" mass="116719">MADGDVQSAVQTEPIPAKSLQIKTDKPRPYVCTTCTRSFARLEHLKRHERSHTKEKPFQCPVCERSFARRDLLLRHKQKLHASFSPPRNEHLAEQPSAKRRASSATVAQRSGSVSSPSTRGPRPVESRSVAPMQYNGNAEGGPSFVNTGMIPPSDAQKKPQQQPIPRHTASVAAQPGAQPFQSNWLPLNPLEHELDSYCNMAPSYRHLTNRESRSNSFNASSATSYVRRKDVDQFLANSISMGAPPEVSFSTPQAYTFEPEGLLVPEPLDLETPYSGNDMSVGINPQLLSQAGAQPGAHPGSVTVNTPGSGHTPGSVAGSVPTPGSYASARSVLPNDSNYWGTDLNSPQVAESMSYTTPMMAVPGVGSYDSPMAFPSYHSASSHGGRFARDPLVPGMMDRPHEPVVDSQEIFDKFISIGGDDATKGSEEIKQEPMNDASVPLDFSEFTSTDFGSVDGAEVKRALEKQYDSNPTQYLKDLNGDAFWNRRQSNSQQQATHRSSFSSTDSQNKLPQHRASISLGHPHAMPTAQSFSPQTSPTALASTESATPTGPILPSSDQVRRYVRAYHKFFNPHLHFIHSSTKLSSQNMALVMVMAAIGALYLGDIEASLRIHDMGRDCTRMYSDINSDITVCGTSSGDPNGGMVPLWLVQASVLSVVYGLFHKNSEDNEMAIHQGQRLGKLTRRAGLHMPLATPPNIYDPQTPVQEKWAHFLRAQKRIRTMYAVHAVTTMMTTMYGLPPFASNQDLQCGSPCDEALWNAQNAEDWWQLVVQRELQTKFLGGSNFGHCFAVLLSEQPVMERVSQTLLLTLMYSIHLEIAQRRAKHSLMRHSESMLQGDGFSWADATPHLHSQHQQDPSQQPYFSDGVVRAWESTWSRSPLASLDPNSKHGPIMSECVPLASLAYIRIHVDLITVKERFWVRDFVGMNNELNNLRATSFPGLLASANYAVDTVSLAEKYTLGGTQLFVHTIMCMVDCAFVLSETLYEISHHSHPLPDQEQRIVTRATKVFSRLVDDPSEPLHISALRGISKVLGRGKVWPYVDVIQEALDTRINNLLSL</sequence>
<feature type="compositionally biased region" description="Polar residues" evidence="8">
    <location>
        <begin position="528"/>
        <end position="549"/>
    </location>
</feature>
<feature type="domain" description="C2H2-type" evidence="9">
    <location>
        <begin position="58"/>
        <end position="86"/>
    </location>
</feature>
<dbReference type="STRING" id="45607.A0A2T0FHY9"/>
<dbReference type="GO" id="GO:0008270">
    <property type="term" value="F:zinc ion binding"/>
    <property type="evidence" value="ECO:0007669"/>
    <property type="project" value="UniProtKB-KW"/>
</dbReference>
<dbReference type="RefSeq" id="XP_024664540.1">
    <property type="nucleotide sequence ID" value="XM_024808772.1"/>
</dbReference>
<feature type="region of interest" description="Disordered" evidence="8">
    <location>
        <begin position="1"/>
        <end position="22"/>
    </location>
</feature>
<keyword evidence="6" id="KW-0539">Nucleus</keyword>
<dbReference type="FunFam" id="3.30.160.60:FF:000065">
    <property type="entry name" value="B-cell CLL/lymphoma 6, member B"/>
    <property type="match status" value="1"/>
</dbReference>
<dbReference type="InterPro" id="IPR007219">
    <property type="entry name" value="XnlR_reg_dom"/>
</dbReference>
<dbReference type="GO" id="GO:0000785">
    <property type="term" value="C:chromatin"/>
    <property type="evidence" value="ECO:0007669"/>
    <property type="project" value="TreeGrafter"/>
</dbReference>
<comment type="caution">
    <text evidence="10">The sequence shown here is derived from an EMBL/GenBank/DDBJ whole genome shotgun (WGS) entry which is preliminary data.</text>
</comment>
<dbReference type="GO" id="GO:0000978">
    <property type="term" value="F:RNA polymerase II cis-regulatory region sequence-specific DNA binding"/>
    <property type="evidence" value="ECO:0007669"/>
    <property type="project" value="InterPro"/>
</dbReference>
<evidence type="ECO:0000313" key="10">
    <source>
        <dbReference type="EMBL" id="PRT54595.1"/>
    </source>
</evidence>
<protein>
    <submittedName>
        <fullName evidence="10">Respiration factor 2</fullName>
    </submittedName>
</protein>
<proteinExistence type="predicted"/>
<feature type="compositionally biased region" description="Polar residues" evidence="8">
    <location>
        <begin position="489"/>
        <end position="511"/>
    </location>
</feature>
<name>A0A2T0FHY9_9ASCO</name>
<evidence type="ECO:0000256" key="3">
    <source>
        <dbReference type="ARBA" id="ARBA00022737"/>
    </source>
</evidence>
<dbReference type="Pfam" id="PF00096">
    <property type="entry name" value="zf-C2H2"/>
    <property type="match status" value="2"/>
</dbReference>
<dbReference type="GeneID" id="36515963"/>
<dbReference type="CDD" id="cd12148">
    <property type="entry name" value="fungal_TF_MHR"/>
    <property type="match status" value="1"/>
</dbReference>
<evidence type="ECO:0000256" key="1">
    <source>
        <dbReference type="ARBA" id="ARBA00004123"/>
    </source>
</evidence>
<dbReference type="PROSITE" id="PS00028">
    <property type="entry name" value="ZINC_FINGER_C2H2_1"/>
    <property type="match status" value="2"/>
</dbReference>
<feature type="compositionally biased region" description="Polar residues" evidence="8">
    <location>
        <begin position="103"/>
        <end position="119"/>
    </location>
</feature>
<dbReference type="EMBL" id="NDIQ01000021">
    <property type="protein sequence ID" value="PRT54595.1"/>
    <property type="molecule type" value="Genomic_DNA"/>
</dbReference>
<evidence type="ECO:0000256" key="4">
    <source>
        <dbReference type="ARBA" id="ARBA00022771"/>
    </source>
</evidence>
<dbReference type="SMART" id="SM00355">
    <property type="entry name" value="ZnF_C2H2"/>
    <property type="match status" value="2"/>
</dbReference>
<dbReference type="PANTHER" id="PTHR40626">
    <property type="entry name" value="MIP31509P"/>
    <property type="match status" value="1"/>
</dbReference>
<dbReference type="InterPro" id="IPR013087">
    <property type="entry name" value="Znf_C2H2_type"/>
</dbReference>
<evidence type="ECO:0000256" key="2">
    <source>
        <dbReference type="ARBA" id="ARBA00022723"/>
    </source>
</evidence>
<dbReference type="Pfam" id="PF04082">
    <property type="entry name" value="Fungal_trans"/>
    <property type="match status" value="1"/>
</dbReference>
<evidence type="ECO:0000313" key="11">
    <source>
        <dbReference type="Proteomes" id="UP000238350"/>
    </source>
</evidence>
<gene>
    <name evidence="10" type="ORF">B9G98_02215</name>
</gene>
<evidence type="ECO:0000256" key="5">
    <source>
        <dbReference type="ARBA" id="ARBA00022833"/>
    </source>
</evidence>
<comment type="subcellular location">
    <subcellularLocation>
        <location evidence="1">Nucleus</location>
    </subcellularLocation>
</comment>
<reference evidence="10 11" key="1">
    <citation type="submission" date="2017-04" db="EMBL/GenBank/DDBJ databases">
        <title>Genome sequencing of [Candida] sorbophila.</title>
        <authorList>
            <person name="Ahn J.O."/>
        </authorList>
    </citation>
    <scope>NUCLEOTIDE SEQUENCE [LARGE SCALE GENOMIC DNA]</scope>
    <source>
        <strain evidence="10 11">DS02</strain>
    </source>
</reference>
<dbReference type="AlphaFoldDB" id="A0A2T0FHY9"/>
<dbReference type="FunFam" id="3.30.160.60:FF:000446">
    <property type="entry name" value="Zinc finger protein"/>
    <property type="match status" value="1"/>
</dbReference>
<dbReference type="GO" id="GO:0000981">
    <property type="term" value="F:DNA-binding transcription factor activity, RNA polymerase II-specific"/>
    <property type="evidence" value="ECO:0007669"/>
    <property type="project" value="InterPro"/>
</dbReference>
<dbReference type="InterPro" id="IPR036236">
    <property type="entry name" value="Znf_C2H2_sf"/>
</dbReference>
<feature type="region of interest" description="Disordered" evidence="8">
    <location>
        <begin position="489"/>
        <end position="556"/>
    </location>
</feature>
<feature type="domain" description="C2H2-type" evidence="9">
    <location>
        <begin position="30"/>
        <end position="57"/>
    </location>
</feature>